<keyword evidence="2" id="KW-1185">Reference proteome</keyword>
<name>A0A084B8T4_STACB</name>
<protein>
    <submittedName>
        <fullName evidence="1">Uncharacterized protein</fullName>
    </submittedName>
</protein>
<dbReference type="Proteomes" id="UP000028045">
    <property type="component" value="Unassembled WGS sequence"/>
</dbReference>
<dbReference type="AlphaFoldDB" id="A0A084B8T4"/>
<evidence type="ECO:0000313" key="2">
    <source>
        <dbReference type="Proteomes" id="UP000028045"/>
    </source>
</evidence>
<accession>A0A084B8T4</accession>
<sequence length="18" mass="1983">MSSNPRKCSEKPDCQCLG</sequence>
<proteinExistence type="predicted"/>
<reference evidence="1 2" key="1">
    <citation type="journal article" date="2014" name="BMC Genomics">
        <title>Comparative genome sequencing reveals chemotype-specific gene clusters in the toxigenic black mold Stachybotrys.</title>
        <authorList>
            <person name="Semeiks J."/>
            <person name="Borek D."/>
            <person name="Otwinowski Z."/>
            <person name="Grishin N.V."/>
        </authorList>
    </citation>
    <scope>NUCLEOTIDE SEQUENCE [LARGE SCALE GENOMIC DNA]</scope>
    <source>
        <strain evidence="2">CBS 109288 / IBT 7711</strain>
    </source>
</reference>
<dbReference type="EMBL" id="KL647691">
    <property type="protein sequence ID" value="KEY73963.1"/>
    <property type="molecule type" value="Genomic_DNA"/>
</dbReference>
<gene>
    <name evidence="1" type="ORF">S7711_11403</name>
</gene>
<organism evidence="1 2">
    <name type="scientific">Stachybotrys chartarum (strain CBS 109288 / IBT 7711)</name>
    <name type="common">Toxic black mold</name>
    <name type="synonym">Stilbospora chartarum</name>
    <dbReference type="NCBI Taxonomy" id="1280523"/>
    <lineage>
        <taxon>Eukaryota</taxon>
        <taxon>Fungi</taxon>
        <taxon>Dikarya</taxon>
        <taxon>Ascomycota</taxon>
        <taxon>Pezizomycotina</taxon>
        <taxon>Sordariomycetes</taxon>
        <taxon>Hypocreomycetidae</taxon>
        <taxon>Hypocreales</taxon>
        <taxon>Stachybotryaceae</taxon>
        <taxon>Stachybotrys</taxon>
    </lineage>
</organism>
<evidence type="ECO:0000313" key="1">
    <source>
        <dbReference type="EMBL" id="KEY73963.1"/>
    </source>
</evidence>
<dbReference type="HOGENOM" id="CLU_3430796_0_0_1"/>